<feature type="compositionally biased region" description="Basic and acidic residues" evidence="1">
    <location>
        <begin position="455"/>
        <end position="465"/>
    </location>
</feature>
<evidence type="ECO:0000256" key="2">
    <source>
        <dbReference type="SAM" id="Phobius"/>
    </source>
</evidence>
<feature type="compositionally biased region" description="Acidic residues" evidence="1">
    <location>
        <begin position="427"/>
        <end position="454"/>
    </location>
</feature>
<feature type="transmembrane region" description="Helical" evidence="2">
    <location>
        <begin position="82"/>
        <end position="105"/>
    </location>
</feature>
<accession>A0A8H6SR30</accession>
<feature type="transmembrane region" description="Helical" evidence="2">
    <location>
        <begin position="237"/>
        <end position="258"/>
    </location>
</feature>
<keyword evidence="2" id="KW-0472">Membrane</keyword>
<sequence length="465" mass="50780">MSFAASANGGANTNTPRAAAFLLGPSLIGNCIDLFLQGVVCGQVRFDVYSSGADGAVKRASPRQVVRYFDLSAPAAHDSRWLGLYVGVLTVLTIANSSLSFALLWRKCIINFGALDDPSDTNWTSAHLIVADFLAFYIQCYYLYRLFRFSNGHIWIVVPVGAALFAAFIISIVANAVRVQSLGMDIRVVALYDIYHPISMAGSIILTLTTASLLLRYRKTHNVLPANEHVAMTAQRLVFQTAVLPTLGSILTVIFASTFPEDYRAARSHATRGVSIVLTKLWAFSVMWTLNARVGERFDGDATSAEEGPLAGANTATGTTASGATRGPSHDGGRSRGPSHDVPRMVVKRRRTGDYGEDDDYDVRDAQMREMEKDMVTKPAAAKRRSAMSGYGHGPSVRFSLAASSTCASEHDGEGEVDEKGHGMEAGENEEERDADADVDEEEDMEEQRDEDIVEEPRVHRNEWR</sequence>
<dbReference type="AlphaFoldDB" id="A0A8H6SR30"/>
<organism evidence="3 4">
    <name type="scientific">Mycena chlorophos</name>
    <name type="common">Agaric fungus</name>
    <name type="synonym">Agaricus chlorophos</name>
    <dbReference type="NCBI Taxonomy" id="658473"/>
    <lineage>
        <taxon>Eukaryota</taxon>
        <taxon>Fungi</taxon>
        <taxon>Dikarya</taxon>
        <taxon>Basidiomycota</taxon>
        <taxon>Agaricomycotina</taxon>
        <taxon>Agaricomycetes</taxon>
        <taxon>Agaricomycetidae</taxon>
        <taxon>Agaricales</taxon>
        <taxon>Marasmiineae</taxon>
        <taxon>Mycenaceae</taxon>
        <taxon>Mycena</taxon>
    </lineage>
</organism>
<feature type="transmembrane region" description="Helical" evidence="2">
    <location>
        <begin position="194"/>
        <end position="217"/>
    </location>
</feature>
<evidence type="ECO:0000256" key="1">
    <source>
        <dbReference type="SAM" id="MobiDB-lite"/>
    </source>
</evidence>
<dbReference type="PANTHER" id="PTHR40465:SF1">
    <property type="entry name" value="DUF6534 DOMAIN-CONTAINING PROTEIN"/>
    <property type="match status" value="1"/>
</dbReference>
<dbReference type="Proteomes" id="UP000613580">
    <property type="component" value="Unassembled WGS sequence"/>
</dbReference>
<feature type="compositionally biased region" description="Basic and acidic residues" evidence="1">
    <location>
        <begin position="328"/>
        <end position="343"/>
    </location>
</feature>
<dbReference type="PANTHER" id="PTHR40465">
    <property type="entry name" value="CHROMOSOME 1, WHOLE GENOME SHOTGUN SEQUENCE"/>
    <property type="match status" value="1"/>
</dbReference>
<name>A0A8H6SR30_MYCCL</name>
<evidence type="ECO:0000313" key="3">
    <source>
        <dbReference type="EMBL" id="KAF7304505.1"/>
    </source>
</evidence>
<keyword evidence="4" id="KW-1185">Reference proteome</keyword>
<feature type="compositionally biased region" description="Low complexity" evidence="1">
    <location>
        <begin position="308"/>
        <end position="327"/>
    </location>
</feature>
<reference evidence="3" key="1">
    <citation type="submission" date="2020-05" db="EMBL/GenBank/DDBJ databases">
        <title>Mycena genomes resolve the evolution of fungal bioluminescence.</title>
        <authorList>
            <person name="Tsai I.J."/>
        </authorList>
    </citation>
    <scope>NUCLEOTIDE SEQUENCE</scope>
    <source>
        <strain evidence="3">110903Hualien_Pintung</strain>
    </source>
</reference>
<protein>
    <submittedName>
        <fullName evidence="3">Uncharacterized protein</fullName>
    </submittedName>
</protein>
<feature type="region of interest" description="Disordered" evidence="1">
    <location>
        <begin position="404"/>
        <end position="465"/>
    </location>
</feature>
<feature type="transmembrane region" description="Helical" evidence="2">
    <location>
        <begin position="156"/>
        <end position="174"/>
    </location>
</feature>
<evidence type="ECO:0000313" key="4">
    <source>
        <dbReference type="Proteomes" id="UP000613580"/>
    </source>
</evidence>
<feature type="transmembrane region" description="Helical" evidence="2">
    <location>
        <begin position="125"/>
        <end position="144"/>
    </location>
</feature>
<keyword evidence="2" id="KW-1133">Transmembrane helix</keyword>
<proteinExistence type="predicted"/>
<feature type="compositionally biased region" description="Basic and acidic residues" evidence="1">
    <location>
        <begin position="409"/>
        <end position="425"/>
    </location>
</feature>
<dbReference type="EMBL" id="JACAZE010000011">
    <property type="protein sequence ID" value="KAF7304505.1"/>
    <property type="molecule type" value="Genomic_DNA"/>
</dbReference>
<comment type="caution">
    <text evidence="3">The sequence shown here is derived from an EMBL/GenBank/DDBJ whole genome shotgun (WGS) entry which is preliminary data.</text>
</comment>
<keyword evidence="2" id="KW-0812">Transmembrane</keyword>
<gene>
    <name evidence="3" type="ORF">HMN09_00853100</name>
</gene>
<dbReference type="OrthoDB" id="3043648at2759"/>
<feature type="region of interest" description="Disordered" evidence="1">
    <location>
        <begin position="301"/>
        <end position="362"/>
    </location>
</feature>